<proteinExistence type="predicted"/>
<organism evidence="1 2">
    <name type="scientific">Mycolicibacterium hodleri</name>
    <dbReference type="NCBI Taxonomy" id="49897"/>
    <lineage>
        <taxon>Bacteria</taxon>
        <taxon>Bacillati</taxon>
        <taxon>Actinomycetota</taxon>
        <taxon>Actinomycetes</taxon>
        <taxon>Mycobacteriales</taxon>
        <taxon>Mycobacteriaceae</taxon>
        <taxon>Mycolicibacterium</taxon>
    </lineage>
</organism>
<gene>
    <name evidence="1" type="ORF">D8S82_21960</name>
</gene>
<protein>
    <submittedName>
        <fullName evidence="1">ANTAR domain-containing protein</fullName>
    </submittedName>
</protein>
<dbReference type="AlphaFoldDB" id="A0A544VWN0"/>
<evidence type="ECO:0000313" key="2">
    <source>
        <dbReference type="Proteomes" id="UP000315759"/>
    </source>
</evidence>
<name>A0A544VWN0_9MYCO</name>
<dbReference type="RefSeq" id="WP_142554129.1">
    <property type="nucleotide sequence ID" value="NZ_VIFX01000031.1"/>
</dbReference>
<evidence type="ECO:0000313" key="1">
    <source>
        <dbReference type="EMBL" id="TQR84381.1"/>
    </source>
</evidence>
<dbReference type="Proteomes" id="UP000315759">
    <property type="component" value="Unassembled WGS sequence"/>
</dbReference>
<dbReference type="EMBL" id="VIFX01000031">
    <property type="protein sequence ID" value="TQR84381.1"/>
    <property type="molecule type" value="Genomic_DNA"/>
</dbReference>
<sequence>MNGSSRVPDPWADEHSGTRTLDLALGVLVGLRRCDAKEAFSELVDVSTRRGLSPFALGRAVVAAAGGHPVLDSDAAAAVADEWGELFVDTKVSS</sequence>
<keyword evidence="2" id="KW-1185">Reference proteome</keyword>
<reference evidence="1 2" key="1">
    <citation type="submission" date="2018-10" db="EMBL/GenBank/DDBJ databases">
        <title>Draft genome of Mycobacterium hodleri strain B.</title>
        <authorList>
            <person name="Amande T.J."/>
            <person name="Mcgenity T.J."/>
        </authorList>
    </citation>
    <scope>NUCLEOTIDE SEQUENCE [LARGE SCALE GENOMIC DNA]</scope>
    <source>
        <strain evidence="1 2">B</strain>
    </source>
</reference>
<comment type="caution">
    <text evidence="1">The sequence shown here is derived from an EMBL/GenBank/DDBJ whole genome shotgun (WGS) entry which is preliminary data.</text>
</comment>
<accession>A0A544VWN0</accession>